<dbReference type="GeneID" id="47722385"/>
<dbReference type="EMBL" id="LT634361">
    <property type="protein sequence ID" value="SFZ80819.1"/>
    <property type="molecule type" value="Genomic_DNA"/>
</dbReference>
<proteinExistence type="predicted"/>
<evidence type="ECO:0000313" key="2">
    <source>
        <dbReference type="Proteomes" id="UP000231564"/>
    </source>
</evidence>
<reference evidence="1 2" key="1">
    <citation type="submission" date="2016-11" db="EMBL/GenBank/DDBJ databases">
        <authorList>
            <person name="Jaros S."/>
            <person name="Januszkiewicz K."/>
            <person name="Wedrychowicz H."/>
        </authorList>
    </citation>
    <scope>NUCLEOTIDE SEQUENCE [LARGE SCALE GENOMIC DNA]</scope>
    <source>
        <strain evidence="1">NCIMB 2154T</strain>
    </source>
</reference>
<dbReference type="KEGG" id="tmar:MARIT_0810"/>
<protein>
    <submittedName>
        <fullName evidence="1">Uncharacterized protein</fullName>
    </submittedName>
</protein>
<dbReference type="AlphaFoldDB" id="A0A2H1E7B0"/>
<evidence type="ECO:0000313" key="1">
    <source>
        <dbReference type="EMBL" id="SFZ80819.1"/>
    </source>
</evidence>
<keyword evidence="2" id="KW-1185">Reference proteome</keyword>
<accession>A0A2H1E7B0</accession>
<dbReference type="STRING" id="1349785.GCA_000509405_00150"/>
<dbReference type="RefSeq" id="WP_100210816.1">
    <property type="nucleotide sequence ID" value="NZ_CP138495.1"/>
</dbReference>
<gene>
    <name evidence="1" type="ORF">MARIT_0810</name>
</gene>
<dbReference type="OrthoDB" id="1207102at2"/>
<sequence length="969" mass="110917">MAKLTLRRIFTQRKADKEINGFQYFEIPLGKEGIIFHVSDQSYTTEPIYSFAQFQNVLEKYKKDMSHPVDVRNALANVKWSYINYEQLKTIQTVPKGSFHDAWGVWKNEGGDFLVKEYGIQKQYTQAKKVKVSSKDKAQLGNIYWIEAYNLYPEFDKPKLGAFVAFTGKPQVLRTDFYRNKEDIQQKGIYKYNDEVILSIKTHLLPDVTTPYHDFAVFEIDIYEYYTDIKVTQEPIRYVQEKTDNQIAYNTNNLIPIKIDEVWREATEHERETPIKYFYAKIRVLHYKNKDAALGNKWEPIRTNLLSSHVVGSKVPVIAPNGEQVVVEINKEDWAKKKFYQISISESEIEDAANVYTEKVIEEYDTNKAGKGLYSFGVYYNTNSELLGQRTFEMQKMIAEVVERQYTVKNNEPCKFSAIQVSVNGGSSEEIFNEHSITTKQADNNINLFEMIASDHKKEKVTIVLDCLEAQHYQSEGKAKPRCHGIGLPPGEKHNETNIFDTESFSKQWLNSKNYTIKENRIDIEIGYKYDRTVAQGTVIENGVLNKLWFFNYFWLKDTQIQSYAIPISTCRYSNQIVKINVYPDITWGITLTFGSNASAYSDDWRKDITEDRKETLKERKKYIEAKVEEVTPYTGFPKKPNPNAEVEKVLSKLKIEFGVNVKYGDEVIAYGLSDIESLQTLIHTFGKAMSFFDNLTGNGVDEKTKKTKFEERQQKIQEKYRNKFLGKLAKVPITITVDKPSFALEATWGQSVDKNKFSRNIDLFFKASPLVKASGKLDLINCCTLIPFAGQVIKLADLILEYAGVTPSCFIELVGEISFEMSMSCKLGNKPNELKENLDGKLKLRIEASVTIGGGGLAGFIFVVANGDVTSYYDQNTYKATGETGFVGNVAQGVDGEGFYLENNLTFLGLEFKATKENETRFKGEYKGGRLNKKLKNQSLSHKKSETIATFTAIKAKEILKSKRYITQ</sequence>
<dbReference type="Proteomes" id="UP000231564">
    <property type="component" value="Chromosome MARIT"/>
</dbReference>
<name>A0A2H1E7B0_9FLAO</name>
<organism evidence="1 2">
    <name type="scientific">Tenacibaculum maritimum NCIMB 2154</name>
    <dbReference type="NCBI Taxonomy" id="1349785"/>
    <lineage>
        <taxon>Bacteria</taxon>
        <taxon>Pseudomonadati</taxon>
        <taxon>Bacteroidota</taxon>
        <taxon>Flavobacteriia</taxon>
        <taxon>Flavobacteriales</taxon>
        <taxon>Flavobacteriaceae</taxon>
        <taxon>Tenacibaculum</taxon>
    </lineage>
</organism>